<dbReference type="AlphaFoldDB" id="X0WSU1"/>
<dbReference type="EMBL" id="BARS01032531">
    <property type="protein sequence ID" value="GAG15776.1"/>
    <property type="molecule type" value="Genomic_DNA"/>
</dbReference>
<feature type="non-terminal residue" evidence="1">
    <location>
        <position position="261"/>
    </location>
</feature>
<accession>X0WSU1</accession>
<comment type="caution">
    <text evidence="1">The sequence shown here is derived from an EMBL/GenBank/DDBJ whole genome shotgun (WGS) entry which is preliminary data.</text>
</comment>
<reference evidence="1" key="1">
    <citation type="journal article" date="2014" name="Front. Microbiol.">
        <title>High frequency of phylogenetically diverse reductive dehalogenase-homologous genes in deep subseafloor sedimentary metagenomes.</title>
        <authorList>
            <person name="Kawai M."/>
            <person name="Futagami T."/>
            <person name="Toyoda A."/>
            <person name="Takaki Y."/>
            <person name="Nishi S."/>
            <person name="Hori S."/>
            <person name="Arai W."/>
            <person name="Tsubouchi T."/>
            <person name="Morono Y."/>
            <person name="Uchiyama I."/>
            <person name="Ito T."/>
            <person name="Fujiyama A."/>
            <person name="Inagaki F."/>
            <person name="Takami H."/>
        </authorList>
    </citation>
    <scope>NUCLEOTIDE SEQUENCE</scope>
    <source>
        <strain evidence="1">Expedition CK06-06</strain>
    </source>
</reference>
<name>X0WSU1_9ZZZZ</name>
<sequence>ALPYDKGKPVIKSAPGWEYAQCGGRTVFLKNLYGWDETRPAQGWGGTRRGNNLLGACSVTPLLRTKKQFTGVRVLVSVAAAMPARVSPRALNKLVKAVEVEDDLVVITFGDGEKALVQIDEVKNVSAELNGKMVRGPVRFARVSADGKQSFVLRERRPLVKVKPDRVKPVGGQLRAVRERDERVVDGVLSRMTLEEKVGACITHSWRGALITPSVVETIERLHASAFRIEPFTTEAARPLSGGKDFVRPLRYFKVAETHFR</sequence>
<feature type="non-terminal residue" evidence="1">
    <location>
        <position position="1"/>
    </location>
</feature>
<protein>
    <submittedName>
        <fullName evidence="1">Uncharacterized protein</fullName>
    </submittedName>
</protein>
<gene>
    <name evidence="1" type="ORF">S01H1_50486</name>
</gene>
<organism evidence="1">
    <name type="scientific">marine sediment metagenome</name>
    <dbReference type="NCBI Taxonomy" id="412755"/>
    <lineage>
        <taxon>unclassified sequences</taxon>
        <taxon>metagenomes</taxon>
        <taxon>ecological metagenomes</taxon>
    </lineage>
</organism>
<evidence type="ECO:0000313" key="1">
    <source>
        <dbReference type="EMBL" id="GAG15776.1"/>
    </source>
</evidence>
<proteinExistence type="predicted"/>